<accession>A0A502GGG1</accession>
<sequence>MKYFLLPALLLAGTAARAQAVSHRDRVYTADQISNTVSVIDPMDNKLLGQVILGKPQPDLTSALYRGQALVHGLGASPDHRLLAVVSVGSNNVTFIETATNALKGSVYVGRAPHEPTFRPDGKEVWVTVRGEDYLSVIDVATLRETRRIQVPNGPGQIAFSPDGKRAFVCSSFSPELAVVDVATYKVIKKIPVVSPFSPNIFPTKDGQQIWFTHKDVGKVSVLDTKTLTINGVLTTGPITNHVATVDLPTGKLAYVTVGGEDVVKVYSREAGFKQLATIAVGANPHGIWPAGDGSRVYVGLENGDSAVAVLTATNRVLGKIKVGQAPMALMYVPDAVPSGVASAANLGQQLIDQATVIRNLRPPTPGPAAGTMNLRSEGLVDLATFNLRALAPNTDYDIYLTNSTQAPYARAYPLTTVHTDAKGGAMGQALGPVQRIASGDLHPAGKAFTRVVVAPKAADGPAALVSE</sequence>
<keyword evidence="1 2" id="KW-0732">Signal</keyword>
<dbReference type="PANTHER" id="PTHR47197">
    <property type="entry name" value="PROTEIN NIRF"/>
    <property type="match status" value="1"/>
</dbReference>
<feature type="domain" description="YNCE-like beta-propeller" evidence="3">
    <location>
        <begin position="78"/>
        <end position="194"/>
    </location>
</feature>
<comment type="caution">
    <text evidence="4">The sequence shown here is derived from an EMBL/GenBank/DDBJ whole genome shotgun (WGS) entry which is preliminary data.</text>
</comment>
<evidence type="ECO:0000259" key="3">
    <source>
        <dbReference type="Pfam" id="PF21783"/>
    </source>
</evidence>
<dbReference type="InterPro" id="IPR011964">
    <property type="entry name" value="YVTN_b-propeller_repeat"/>
</dbReference>
<name>A0A502GGG1_9BACT</name>
<proteinExistence type="predicted"/>
<dbReference type="InterPro" id="IPR051200">
    <property type="entry name" value="Host-pathogen_enzymatic-act"/>
</dbReference>
<reference evidence="4 5" key="1">
    <citation type="journal article" date="2019" name="Environ. Microbiol.">
        <title>Species interactions and distinct microbial communities in high Arctic permafrost affected cryosols are associated with the CH4 and CO2 gas fluxes.</title>
        <authorList>
            <person name="Altshuler I."/>
            <person name="Hamel J."/>
            <person name="Turney S."/>
            <person name="Magnuson E."/>
            <person name="Levesque R."/>
            <person name="Greer C."/>
            <person name="Whyte L.G."/>
        </authorList>
    </citation>
    <scope>NUCLEOTIDE SEQUENCE [LARGE SCALE GENOMIC DNA]</scope>
    <source>
        <strain evidence="4 5">S9.2P</strain>
    </source>
</reference>
<evidence type="ECO:0000256" key="1">
    <source>
        <dbReference type="ARBA" id="ARBA00022729"/>
    </source>
</evidence>
<gene>
    <name evidence="4" type="ORF">EAH73_20610</name>
</gene>
<dbReference type="InterPro" id="IPR048433">
    <property type="entry name" value="YNCE-like_beta-prop"/>
</dbReference>
<organism evidence="4 5">
    <name type="scientific">Hymenobacter nivis</name>
    <dbReference type="NCBI Taxonomy" id="1850093"/>
    <lineage>
        <taxon>Bacteria</taxon>
        <taxon>Pseudomonadati</taxon>
        <taxon>Bacteroidota</taxon>
        <taxon>Cytophagia</taxon>
        <taxon>Cytophagales</taxon>
        <taxon>Hymenobacteraceae</taxon>
        <taxon>Hymenobacter</taxon>
    </lineage>
</organism>
<dbReference type="Pfam" id="PF21783">
    <property type="entry name" value="YNCE"/>
    <property type="match status" value="1"/>
</dbReference>
<evidence type="ECO:0000313" key="5">
    <source>
        <dbReference type="Proteomes" id="UP000317646"/>
    </source>
</evidence>
<dbReference type="NCBIfam" id="TIGR02276">
    <property type="entry name" value="beta_rpt_yvtn"/>
    <property type="match status" value="2"/>
</dbReference>
<evidence type="ECO:0000256" key="2">
    <source>
        <dbReference type="SAM" id="SignalP"/>
    </source>
</evidence>
<dbReference type="OrthoDB" id="9803927at2"/>
<protein>
    <submittedName>
        <fullName evidence="4">YncE family protein</fullName>
    </submittedName>
</protein>
<dbReference type="Proteomes" id="UP000317646">
    <property type="component" value="Unassembled WGS sequence"/>
</dbReference>
<keyword evidence="5" id="KW-1185">Reference proteome</keyword>
<feature type="signal peptide" evidence="2">
    <location>
        <begin position="1"/>
        <end position="20"/>
    </location>
</feature>
<dbReference type="SUPFAM" id="SSF50974">
    <property type="entry name" value="Nitrous oxide reductase, N-terminal domain"/>
    <property type="match status" value="1"/>
</dbReference>
<dbReference type="EMBL" id="RCYZ01000011">
    <property type="protein sequence ID" value="TPG60964.1"/>
    <property type="molecule type" value="Genomic_DNA"/>
</dbReference>
<dbReference type="AlphaFoldDB" id="A0A502GGG1"/>
<evidence type="ECO:0000313" key="4">
    <source>
        <dbReference type="EMBL" id="TPG60964.1"/>
    </source>
</evidence>
<feature type="chain" id="PRO_5021302179" evidence="2">
    <location>
        <begin position="21"/>
        <end position="468"/>
    </location>
</feature>
<dbReference type="PANTHER" id="PTHR47197:SF3">
    <property type="entry name" value="DIHYDRO-HEME D1 DEHYDROGENASE"/>
    <property type="match status" value="1"/>
</dbReference>
<dbReference type="Gene3D" id="2.130.10.10">
    <property type="entry name" value="YVTN repeat-like/Quinoprotein amine dehydrogenase"/>
    <property type="match status" value="2"/>
</dbReference>
<dbReference type="InterPro" id="IPR011045">
    <property type="entry name" value="N2O_reductase_N"/>
</dbReference>
<dbReference type="InterPro" id="IPR015943">
    <property type="entry name" value="WD40/YVTN_repeat-like_dom_sf"/>
</dbReference>
<dbReference type="RefSeq" id="WP_140469339.1">
    <property type="nucleotide sequence ID" value="NZ_RCYZ01000011.1"/>
</dbReference>